<evidence type="ECO:0000259" key="2">
    <source>
        <dbReference type="Pfam" id="PF07999"/>
    </source>
</evidence>
<feature type="domain" description="DUF7578" evidence="4">
    <location>
        <begin position="71"/>
        <end position="133"/>
    </location>
</feature>
<name>A0A3R7RDX2_9TRYP</name>
<evidence type="ECO:0000259" key="3">
    <source>
        <dbReference type="Pfam" id="PF20445"/>
    </source>
</evidence>
<dbReference type="GeneID" id="40322367"/>
<dbReference type="PANTHER" id="PTHR33129:SF3">
    <property type="entry name" value="HOT SPOT (RHS) PROTEIN, PUTATIVE-RELATED"/>
    <property type="match status" value="1"/>
</dbReference>
<dbReference type="RefSeq" id="XP_029224290.1">
    <property type="nucleotide sequence ID" value="XM_029375599.1"/>
</dbReference>
<dbReference type="EMBL" id="MKKU01000870">
    <property type="protein sequence ID" value="RNF00661.1"/>
    <property type="molecule type" value="Genomic_DNA"/>
</dbReference>
<dbReference type="InterPro" id="IPR052980">
    <property type="entry name" value="Crinkler_effector"/>
</dbReference>
<sequence>MSGRSEETYAAAESPATNVPRGQPRARSGPSGGSAQPAALRIRQEGAQQRPRWTLISTVEDVLLFGGEGPIGEIKLNDFLRRELGGRGVVEANENVSLESCVAQPETFIANENDLCLILASPSYTAIKEAIEDARRLVEHEVETLQRWREFAQKNIVSPVGRAKLDAALDAAVEEEARQRRERLEKLPWEERVYRSVHEAKWGYVESGHATEPLGMKVVGANSSEPEKMWSAGEVNVIPRPEEGDEIEEARGARLELLVLTSESGWPYGDFARDFKDVFVRKEVLRVWNVLKEDIDGWPTRDEEMFGKRAYVVVGTPSVGKSLAVGSFVLRQLLHYDAAKVAVVAYFVDGCVYFFHKTGHNAGTVVEYTSTEQGVWAMDSLAGRHVPGYFIFDMAKNHQLGGHMSPGRWGGVVLSLPDIKYYDWLCDKHGAGTIFVNSYTARELKALFAWRERKSLRDLHGGEERRKTALEESWRAVQQRIDEVGPLPRYVFDAKASRERWAVVVAALSSNSDVDMNYYAGLLFGRANWHEDGTTDKLTKQVRVLWEGTYVRERFEFLPVSLEVERELRRMVITENLQMSRLLSALGTCSINAAADLERWGCLVFLVGGVVEAVARKMTYLPRTAEGEPRPSVLADGHAAGRFPSRPRLFEYTTGGAREAEIQQVELEPGVLFLPDTRRFPVLDAFYVAGVQPRAPPAGRRRARDTPTGEQSSAGKTMTLVGLQVRKQDAHHTTASEMASFMEYMRSNFNNWEVLKEAMAWEIIYIRHAASTLMTTRQQCTFTGQRSLDPQAPENFWERKVEQYQVQLDAEIADKLAGCRR</sequence>
<keyword evidence="6" id="KW-1185">Reference proteome</keyword>
<dbReference type="InterPro" id="IPR056000">
    <property type="entry name" value="DUF7578"/>
</dbReference>
<dbReference type="InterPro" id="IPR006518">
    <property type="entry name" value="Trypano_RHS"/>
</dbReference>
<dbReference type="Pfam" id="PF20445">
    <property type="entry name" value="RHS_N"/>
    <property type="match status" value="1"/>
</dbReference>
<evidence type="ECO:0000313" key="6">
    <source>
        <dbReference type="Proteomes" id="UP000284403"/>
    </source>
</evidence>
<organism evidence="5 6">
    <name type="scientific">Trypanosoma conorhini</name>
    <dbReference type="NCBI Taxonomy" id="83891"/>
    <lineage>
        <taxon>Eukaryota</taxon>
        <taxon>Discoba</taxon>
        <taxon>Euglenozoa</taxon>
        <taxon>Kinetoplastea</taxon>
        <taxon>Metakinetoplastina</taxon>
        <taxon>Trypanosomatida</taxon>
        <taxon>Trypanosomatidae</taxon>
        <taxon>Trypanosoma</taxon>
    </lineage>
</organism>
<dbReference type="InterPro" id="IPR046835">
    <property type="entry name" value="RHS_N"/>
</dbReference>
<dbReference type="OrthoDB" id="2340858at2759"/>
<dbReference type="Proteomes" id="UP000284403">
    <property type="component" value="Unassembled WGS sequence"/>
</dbReference>
<feature type="domain" description="Retrotransposon hot spot protein,C-terminal" evidence="2">
    <location>
        <begin position="312"/>
        <end position="622"/>
    </location>
</feature>
<dbReference type="NCBIfam" id="TIGR01631">
    <property type="entry name" value="Trypano_RHS"/>
    <property type="match status" value="1"/>
</dbReference>
<protein>
    <submittedName>
        <fullName evidence="5">Retrotransposon hot spot (RHS) protein</fullName>
    </submittedName>
</protein>
<evidence type="ECO:0000259" key="4">
    <source>
        <dbReference type="Pfam" id="PF24466"/>
    </source>
</evidence>
<feature type="region of interest" description="Disordered" evidence="1">
    <location>
        <begin position="694"/>
        <end position="716"/>
    </location>
</feature>
<evidence type="ECO:0000313" key="5">
    <source>
        <dbReference type="EMBL" id="RNF00661.1"/>
    </source>
</evidence>
<feature type="domain" description="Retrotransposon hot spot protein N-terminal" evidence="3">
    <location>
        <begin position="194"/>
        <end position="298"/>
    </location>
</feature>
<accession>A0A3R7RDX2</accession>
<evidence type="ECO:0000256" key="1">
    <source>
        <dbReference type="SAM" id="MobiDB-lite"/>
    </source>
</evidence>
<dbReference type="Pfam" id="PF24466">
    <property type="entry name" value="DUF7578"/>
    <property type="match status" value="1"/>
</dbReference>
<dbReference type="AlphaFoldDB" id="A0A3R7RDX2"/>
<reference evidence="5 6" key="1">
    <citation type="journal article" date="2018" name="BMC Genomics">
        <title>Genomic comparison of Trypanosoma conorhini and Trypanosoma rangeli to Trypanosoma cruzi strains of high and low virulence.</title>
        <authorList>
            <person name="Bradwell K.R."/>
            <person name="Koparde V.N."/>
            <person name="Matveyev A.V."/>
            <person name="Serrano M.G."/>
            <person name="Alves J.M."/>
            <person name="Parikh H."/>
            <person name="Huang B."/>
            <person name="Lee V."/>
            <person name="Espinosa-Alvarez O."/>
            <person name="Ortiz P.A."/>
            <person name="Costa-Martins A.G."/>
            <person name="Teixeira M.M."/>
            <person name="Buck G.A."/>
        </authorList>
    </citation>
    <scope>NUCLEOTIDE SEQUENCE [LARGE SCALE GENOMIC DNA]</scope>
    <source>
        <strain evidence="5 6">025E</strain>
    </source>
</reference>
<proteinExistence type="predicted"/>
<dbReference type="Pfam" id="PF07999">
    <property type="entry name" value="RHSP"/>
    <property type="match status" value="1"/>
</dbReference>
<gene>
    <name evidence="5" type="ORF">Tco025E_08756</name>
</gene>
<dbReference type="PANTHER" id="PTHR33129">
    <property type="entry name" value="PROTEIN KINASE DOMAIN-CONTAINING PROTEIN-RELATED"/>
    <property type="match status" value="1"/>
</dbReference>
<dbReference type="InterPro" id="IPR046836">
    <property type="entry name" value="RHS_C"/>
</dbReference>
<feature type="region of interest" description="Disordered" evidence="1">
    <location>
        <begin position="1"/>
        <end position="46"/>
    </location>
</feature>
<comment type="caution">
    <text evidence="5">The sequence shown here is derived from an EMBL/GenBank/DDBJ whole genome shotgun (WGS) entry which is preliminary data.</text>
</comment>